<name>A0A0N9IEP5_9PSEU</name>
<organism evidence="1 2">
    <name type="scientific">Kibdelosporangium phytohabitans</name>
    <dbReference type="NCBI Taxonomy" id="860235"/>
    <lineage>
        <taxon>Bacteria</taxon>
        <taxon>Bacillati</taxon>
        <taxon>Actinomycetota</taxon>
        <taxon>Actinomycetes</taxon>
        <taxon>Pseudonocardiales</taxon>
        <taxon>Pseudonocardiaceae</taxon>
        <taxon>Kibdelosporangium</taxon>
    </lineage>
</organism>
<gene>
    <name evidence="1" type="ORF">AOZ06_46060</name>
</gene>
<dbReference type="EMBL" id="CP012752">
    <property type="protein sequence ID" value="ALG13254.1"/>
    <property type="molecule type" value="Genomic_DNA"/>
</dbReference>
<dbReference type="RefSeq" id="WP_054295143.1">
    <property type="nucleotide sequence ID" value="NZ_CP012752.1"/>
</dbReference>
<protein>
    <recommendedName>
        <fullName evidence="3">PE domain-containing protein</fullName>
    </recommendedName>
</protein>
<dbReference type="Proteomes" id="UP000063699">
    <property type="component" value="Chromosome"/>
</dbReference>
<evidence type="ECO:0000313" key="1">
    <source>
        <dbReference type="EMBL" id="ALG13254.1"/>
    </source>
</evidence>
<dbReference type="KEGG" id="kphy:AOZ06_46060"/>
<proteinExistence type="predicted"/>
<keyword evidence="2" id="KW-1185">Reference proteome</keyword>
<dbReference type="AlphaFoldDB" id="A0A0N9IEP5"/>
<reference evidence="1 2" key="1">
    <citation type="submission" date="2015-07" db="EMBL/GenBank/DDBJ databases">
        <title>Genome sequencing of Kibdelosporangium phytohabitans.</title>
        <authorList>
            <person name="Qin S."/>
            <person name="Xing K."/>
        </authorList>
    </citation>
    <scope>NUCLEOTIDE SEQUENCE [LARGE SCALE GENOMIC DNA]</scope>
    <source>
        <strain evidence="1 2">KLBMP1111</strain>
    </source>
</reference>
<dbReference type="STRING" id="860235.AOZ06_46060"/>
<accession>A0A0N9IEP5</accession>
<evidence type="ECO:0000313" key="2">
    <source>
        <dbReference type="Proteomes" id="UP000063699"/>
    </source>
</evidence>
<evidence type="ECO:0008006" key="3">
    <source>
        <dbReference type="Google" id="ProtNLM"/>
    </source>
</evidence>
<sequence length="123" mass="13636">MSGYTIDLGAMNNAYSGIKDTLGQLRELGIKGMEESGESIESLELDEDVTGHEAISDRVEEVLMRAHYALRDLLDDGDDILDKLKETLSVYQKMETEATSGFEQLWGVFEDTVTMRSPRGGAQ</sequence>